<dbReference type="PANTHER" id="PTHR31956">
    <property type="entry name" value="NON-SPECIFIC PHOSPHOLIPASE C4-RELATED"/>
    <property type="match status" value="1"/>
</dbReference>
<dbReference type="Proteomes" id="UP001596091">
    <property type="component" value="Unassembled WGS sequence"/>
</dbReference>
<evidence type="ECO:0000256" key="1">
    <source>
        <dbReference type="ARBA" id="ARBA00022801"/>
    </source>
</evidence>
<dbReference type="InterPro" id="IPR007312">
    <property type="entry name" value="Phosphoesterase"/>
</dbReference>
<organism evidence="4 5">
    <name type="scientific">Acidicapsa dinghuensis</name>
    <dbReference type="NCBI Taxonomy" id="2218256"/>
    <lineage>
        <taxon>Bacteria</taxon>
        <taxon>Pseudomonadati</taxon>
        <taxon>Acidobacteriota</taxon>
        <taxon>Terriglobia</taxon>
        <taxon>Terriglobales</taxon>
        <taxon>Acidobacteriaceae</taxon>
        <taxon>Acidicapsa</taxon>
    </lineage>
</organism>
<keyword evidence="5" id="KW-1185">Reference proteome</keyword>
<dbReference type="PANTHER" id="PTHR31956:SF1">
    <property type="entry name" value="NON-SPECIFIC PHOSPHOLIPASE C1"/>
    <property type="match status" value="1"/>
</dbReference>
<evidence type="ECO:0000313" key="5">
    <source>
        <dbReference type="Proteomes" id="UP001596091"/>
    </source>
</evidence>
<dbReference type="CDD" id="cd16013">
    <property type="entry name" value="AcpA"/>
    <property type="match status" value="1"/>
</dbReference>
<name>A0ABW1EH57_9BACT</name>
<comment type="caution">
    <text evidence="4">The sequence shown here is derived from an EMBL/GenBank/DDBJ whole genome shotgun (WGS) entry which is preliminary data.</text>
</comment>
<evidence type="ECO:0000256" key="2">
    <source>
        <dbReference type="SAM" id="MobiDB-lite"/>
    </source>
</evidence>
<keyword evidence="1" id="KW-0378">Hydrolase</keyword>
<dbReference type="InterPro" id="IPR017850">
    <property type="entry name" value="Alkaline_phosphatase_core_sf"/>
</dbReference>
<dbReference type="Gene3D" id="3.40.720.10">
    <property type="entry name" value="Alkaline Phosphatase, subunit A"/>
    <property type="match status" value="2"/>
</dbReference>
<feature type="region of interest" description="Disordered" evidence="2">
    <location>
        <begin position="135"/>
        <end position="177"/>
    </location>
</feature>
<keyword evidence="3" id="KW-0732">Signal</keyword>
<feature type="chain" id="PRO_5046321473" evidence="3">
    <location>
        <begin position="25"/>
        <end position="597"/>
    </location>
</feature>
<dbReference type="Pfam" id="PF04185">
    <property type="entry name" value="Phosphoesterase"/>
    <property type="match status" value="1"/>
</dbReference>
<gene>
    <name evidence="4" type="ORF">ACFPT7_09660</name>
</gene>
<feature type="signal peptide" evidence="3">
    <location>
        <begin position="1"/>
        <end position="24"/>
    </location>
</feature>
<proteinExistence type="predicted"/>
<accession>A0ABW1EH57</accession>
<sequence>MRRFLAASLSAMIAVSTIPFPSFAESHNRQQDEPETTTPIKHVVVIFGENISFDHYFGTYPKAQNNSGETRFHYIPSTHPGHDVANNLITPLDPTKDFAPIKNLNLLTDNPNGPTGSGATFNGTSAANPFRLAPSQAGTADQSHAPKPEQVAYDNGKVDQFPGSTGAAGPPPSATADSQAALSKGLVMGYFDGNTVTAMWNYANHFALNDNTYTSQFGPSTPGAINLISGQTNGFAQYTNVVSGTTLLHNSHEVFDGQGGFTLIGDAEPLGDTCSATASDNVAFAGKNIGDLLNSKNITWGWFQGGFNLELTNANGTTGCQRSTPNAIPGYGGVPQADYVEHHEPFQYYASTANLTHARPSSIKAIGSSYEWGSKKKDPANHQYDTDDFFTALDNGILPSVTFLKAPSFEDAHPGNSDPVDEQAFVVNVINALQESTFWDSTAVVITYDDSDGWYDHQMPSIVNPSTSLTVDALNAPGVCQTGAQQKEDGKTPDRKKPLNGVGGLPVLGRCGYGTRLPLLVISPWAKDNYIDHTLLDQTSIIRFIEDNFLGGKRIQPGGSFDSVANSIAPMFDFNRPEHEVKKRKLFLDPNTGAIVE</sequence>
<evidence type="ECO:0000256" key="3">
    <source>
        <dbReference type="SAM" id="SignalP"/>
    </source>
</evidence>
<protein>
    <submittedName>
        <fullName evidence="4">Phospholipase C</fullName>
    </submittedName>
</protein>
<dbReference type="EMBL" id="JBHSPH010000002">
    <property type="protein sequence ID" value="MFC5862555.1"/>
    <property type="molecule type" value="Genomic_DNA"/>
</dbReference>
<reference evidence="5" key="1">
    <citation type="journal article" date="2019" name="Int. J. Syst. Evol. Microbiol.">
        <title>The Global Catalogue of Microorganisms (GCM) 10K type strain sequencing project: providing services to taxonomists for standard genome sequencing and annotation.</title>
        <authorList>
            <consortium name="The Broad Institute Genomics Platform"/>
            <consortium name="The Broad Institute Genome Sequencing Center for Infectious Disease"/>
            <person name="Wu L."/>
            <person name="Ma J."/>
        </authorList>
    </citation>
    <scope>NUCLEOTIDE SEQUENCE [LARGE SCALE GENOMIC DNA]</scope>
    <source>
        <strain evidence="5">JCM 4087</strain>
    </source>
</reference>
<evidence type="ECO:0000313" key="4">
    <source>
        <dbReference type="EMBL" id="MFC5862555.1"/>
    </source>
</evidence>
<dbReference type="RefSeq" id="WP_263336023.1">
    <property type="nucleotide sequence ID" value="NZ_JAGSYH010000003.1"/>
</dbReference>